<dbReference type="InterPro" id="IPR036412">
    <property type="entry name" value="HAD-like_sf"/>
</dbReference>
<dbReference type="Gene3D" id="3.40.50.1000">
    <property type="entry name" value="HAD superfamily/HAD-like"/>
    <property type="match status" value="1"/>
</dbReference>
<organism evidence="1">
    <name type="scientific">marine sediment metagenome</name>
    <dbReference type="NCBI Taxonomy" id="412755"/>
    <lineage>
        <taxon>unclassified sequences</taxon>
        <taxon>metagenomes</taxon>
        <taxon>ecological metagenomes</taxon>
    </lineage>
</organism>
<evidence type="ECO:0000313" key="1">
    <source>
        <dbReference type="EMBL" id="GAH15437.1"/>
    </source>
</evidence>
<dbReference type="Pfam" id="PF13242">
    <property type="entry name" value="Hydrolase_like"/>
    <property type="match status" value="1"/>
</dbReference>
<proteinExistence type="predicted"/>
<sequence length="62" mass="7045">YNFVIIGDHPKDREIAEMLNCPFIGVLTGFHNEKQLKLDDNSNVLILNSVNDITIDLINSLF</sequence>
<dbReference type="AlphaFoldDB" id="X1D5E1"/>
<dbReference type="SUPFAM" id="SSF56784">
    <property type="entry name" value="HAD-like"/>
    <property type="match status" value="1"/>
</dbReference>
<name>X1D5E1_9ZZZZ</name>
<evidence type="ECO:0008006" key="2">
    <source>
        <dbReference type="Google" id="ProtNLM"/>
    </source>
</evidence>
<dbReference type="EMBL" id="BART01034192">
    <property type="protein sequence ID" value="GAH15437.1"/>
    <property type="molecule type" value="Genomic_DNA"/>
</dbReference>
<gene>
    <name evidence="1" type="ORF">S01H4_58520</name>
</gene>
<feature type="non-terminal residue" evidence="1">
    <location>
        <position position="1"/>
    </location>
</feature>
<protein>
    <recommendedName>
        <fullName evidence="2">HAD family hydrolase</fullName>
    </recommendedName>
</protein>
<accession>X1D5E1</accession>
<dbReference type="InterPro" id="IPR023214">
    <property type="entry name" value="HAD_sf"/>
</dbReference>
<comment type="caution">
    <text evidence="1">The sequence shown here is derived from an EMBL/GenBank/DDBJ whole genome shotgun (WGS) entry which is preliminary data.</text>
</comment>
<reference evidence="1" key="1">
    <citation type="journal article" date="2014" name="Front. Microbiol.">
        <title>High frequency of phylogenetically diverse reductive dehalogenase-homologous genes in deep subseafloor sedimentary metagenomes.</title>
        <authorList>
            <person name="Kawai M."/>
            <person name="Futagami T."/>
            <person name="Toyoda A."/>
            <person name="Takaki Y."/>
            <person name="Nishi S."/>
            <person name="Hori S."/>
            <person name="Arai W."/>
            <person name="Tsubouchi T."/>
            <person name="Morono Y."/>
            <person name="Uchiyama I."/>
            <person name="Ito T."/>
            <person name="Fujiyama A."/>
            <person name="Inagaki F."/>
            <person name="Takami H."/>
        </authorList>
    </citation>
    <scope>NUCLEOTIDE SEQUENCE</scope>
    <source>
        <strain evidence="1">Expedition CK06-06</strain>
    </source>
</reference>